<dbReference type="PANTHER" id="PTHR24394">
    <property type="entry name" value="ZINC FINGER PROTEIN"/>
    <property type="match status" value="1"/>
</dbReference>
<dbReference type="InterPro" id="IPR036236">
    <property type="entry name" value="Znf_C2H2_sf"/>
</dbReference>
<feature type="non-terminal residue" evidence="9">
    <location>
        <position position="249"/>
    </location>
</feature>
<dbReference type="GO" id="GO:0008270">
    <property type="term" value="F:zinc ion binding"/>
    <property type="evidence" value="ECO:0007669"/>
    <property type="project" value="UniProtKB-KW"/>
</dbReference>
<dbReference type="PROSITE" id="PS00028">
    <property type="entry name" value="ZINC_FINGER_C2H2_1"/>
    <property type="match status" value="2"/>
</dbReference>
<sequence>MSPSKLSFHDGHILNHQPPILNLSTYTASLTSSSSPASGISHDSDGRSSSSSPNNLNSSIFGGYGHACSHCTSSFLTRDLLEKHELMHISNATMCKICNKLFANVYRLQRHMISHDQSHDLRRFKCEECGKAFKFKHHLKEHLRIHSGEKPFGCPSCGKRFSHSGTFSSHMSSKKCRSMNPNMPIKSRTRRNTRILAEQETQSPTMAINHHHHQQPYMKMEHEHHHYRLMEHKQQQQQQQHHQQETDQP</sequence>
<keyword evidence="4 7" id="KW-0863">Zinc-finger</keyword>
<evidence type="ECO:0000256" key="6">
    <source>
        <dbReference type="ARBA" id="ARBA00023242"/>
    </source>
</evidence>
<feature type="domain" description="C2H2-type" evidence="8">
    <location>
        <begin position="66"/>
        <end position="93"/>
    </location>
</feature>
<comment type="subcellular location">
    <subcellularLocation>
        <location evidence="1">Nucleus</location>
    </subcellularLocation>
</comment>
<keyword evidence="5" id="KW-0862">Zinc</keyword>
<dbReference type="PROSITE" id="PS50157">
    <property type="entry name" value="ZINC_FINGER_C2H2_2"/>
    <property type="match status" value="4"/>
</dbReference>
<keyword evidence="2" id="KW-0479">Metal-binding</keyword>
<evidence type="ECO:0000256" key="2">
    <source>
        <dbReference type="ARBA" id="ARBA00022723"/>
    </source>
</evidence>
<dbReference type="GO" id="GO:0000981">
    <property type="term" value="F:DNA-binding transcription factor activity, RNA polymerase II-specific"/>
    <property type="evidence" value="ECO:0007669"/>
    <property type="project" value="TreeGrafter"/>
</dbReference>
<dbReference type="Proteomes" id="UP000183832">
    <property type="component" value="Unassembled WGS sequence"/>
</dbReference>
<dbReference type="FunFam" id="3.30.160.60:FF:000145">
    <property type="entry name" value="Zinc finger protein 574"/>
    <property type="match status" value="1"/>
</dbReference>
<evidence type="ECO:0000313" key="10">
    <source>
        <dbReference type="Proteomes" id="UP000183832"/>
    </source>
</evidence>
<dbReference type="SMART" id="SM00355">
    <property type="entry name" value="ZnF_C2H2"/>
    <property type="match status" value="4"/>
</dbReference>
<proteinExistence type="predicted"/>
<protein>
    <submittedName>
        <fullName evidence="9">CLUMA_CG004134, isoform A</fullName>
    </submittedName>
</protein>
<dbReference type="Pfam" id="PF00096">
    <property type="entry name" value="zf-C2H2"/>
    <property type="match status" value="2"/>
</dbReference>
<dbReference type="AlphaFoldDB" id="A0A1J1HSW8"/>
<dbReference type="SUPFAM" id="SSF57667">
    <property type="entry name" value="beta-beta-alpha zinc fingers"/>
    <property type="match status" value="2"/>
</dbReference>
<evidence type="ECO:0000256" key="3">
    <source>
        <dbReference type="ARBA" id="ARBA00022737"/>
    </source>
</evidence>
<organism evidence="9 10">
    <name type="scientific">Clunio marinus</name>
    <dbReference type="NCBI Taxonomy" id="568069"/>
    <lineage>
        <taxon>Eukaryota</taxon>
        <taxon>Metazoa</taxon>
        <taxon>Ecdysozoa</taxon>
        <taxon>Arthropoda</taxon>
        <taxon>Hexapoda</taxon>
        <taxon>Insecta</taxon>
        <taxon>Pterygota</taxon>
        <taxon>Neoptera</taxon>
        <taxon>Endopterygota</taxon>
        <taxon>Diptera</taxon>
        <taxon>Nematocera</taxon>
        <taxon>Chironomoidea</taxon>
        <taxon>Chironomidae</taxon>
        <taxon>Clunio</taxon>
    </lineage>
</organism>
<dbReference type="PANTHER" id="PTHR24394:SF44">
    <property type="entry name" value="ZINC FINGER PROTEIN 271-LIKE"/>
    <property type="match status" value="1"/>
</dbReference>
<accession>A0A1J1HSW8</accession>
<keyword evidence="3" id="KW-0677">Repeat</keyword>
<feature type="domain" description="C2H2-type" evidence="8">
    <location>
        <begin position="93"/>
        <end position="120"/>
    </location>
</feature>
<evidence type="ECO:0000256" key="4">
    <source>
        <dbReference type="ARBA" id="ARBA00022771"/>
    </source>
</evidence>
<evidence type="ECO:0000259" key="8">
    <source>
        <dbReference type="PROSITE" id="PS50157"/>
    </source>
</evidence>
<evidence type="ECO:0000313" key="9">
    <source>
        <dbReference type="EMBL" id="CRK90476.1"/>
    </source>
</evidence>
<gene>
    <name evidence="9" type="ORF">CLUMA_CG004134</name>
</gene>
<reference evidence="9 10" key="1">
    <citation type="submission" date="2015-04" db="EMBL/GenBank/DDBJ databases">
        <authorList>
            <person name="Syromyatnikov M.Y."/>
            <person name="Popov V.N."/>
        </authorList>
    </citation>
    <scope>NUCLEOTIDE SEQUENCE [LARGE SCALE GENOMIC DNA]</scope>
</reference>
<dbReference type="EMBL" id="CVRI01000019">
    <property type="protein sequence ID" value="CRK90476.1"/>
    <property type="molecule type" value="Genomic_DNA"/>
</dbReference>
<evidence type="ECO:0000256" key="5">
    <source>
        <dbReference type="ARBA" id="ARBA00022833"/>
    </source>
</evidence>
<dbReference type="InterPro" id="IPR013087">
    <property type="entry name" value="Znf_C2H2_type"/>
</dbReference>
<evidence type="ECO:0000256" key="7">
    <source>
        <dbReference type="PROSITE-ProRule" id="PRU00042"/>
    </source>
</evidence>
<dbReference type="Pfam" id="PF13894">
    <property type="entry name" value="zf-C2H2_4"/>
    <property type="match status" value="1"/>
</dbReference>
<evidence type="ECO:0000256" key="1">
    <source>
        <dbReference type="ARBA" id="ARBA00004123"/>
    </source>
</evidence>
<dbReference type="FunFam" id="3.30.160.60:FF:000013">
    <property type="entry name" value="Putative zinc finger E-box-binding homeobox 2"/>
    <property type="match status" value="1"/>
</dbReference>
<feature type="domain" description="C2H2-type" evidence="8">
    <location>
        <begin position="124"/>
        <end position="151"/>
    </location>
</feature>
<dbReference type="STRING" id="568069.A0A1J1HSW8"/>
<dbReference type="OrthoDB" id="6077919at2759"/>
<keyword evidence="10" id="KW-1185">Reference proteome</keyword>
<keyword evidence="6" id="KW-0539">Nucleus</keyword>
<dbReference type="Gene3D" id="3.30.160.60">
    <property type="entry name" value="Classic Zinc Finger"/>
    <property type="match status" value="3"/>
</dbReference>
<dbReference type="GO" id="GO:0005634">
    <property type="term" value="C:nucleus"/>
    <property type="evidence" value="ECO:0007669"/>
    <property type="project" value="UniProtKB-SubCell"/>
</dbReference>
<name>A0A1J1HSW8_9DIPT</name>
<feature type="domain" description="C2H2-type" evidence="8">
    <location>
        <begin position="152"/>
        <end position="184"/>
    </location>
</feature>